<dbReference type="InterPro" id="IPR036271">
    <property type="entry name" value="Tet_transcr_reg_TetR-rel_C_sf"/>
</dbReference>
<accession>A0A1Y6GER5</accession>
<dbReference type="EMBL" id="NKYI01000025">
    <property type="protein sequence ID" value="PIK82954.1"/>
    <property type="molecule type" value="Genomic_DNA"/>
</dbReference>
<dbReference type="Gene3D" id="1.10.357.10">
    <property type="entry name" value="Tetracycline Repressor, domain 2"/>
    <property type="match status" value="1"/>
</dbReference>
<dbReference type="AlphaFoldDB" id="A0A1Y6GER5"/>
<dbReference type="PaxDb" id="1286170-RORB6_02365"/>
<evidence type="ECO:0000313" key="5">
    <source>
        <dbReference type="EMBL" id="UXE39924.1"/>
    </source>
</evidence>
<feature type="domain" description="HTH tetR-type" evidence="3">
    <location>
        <begin position="16"/>
        <end position="76"/>
    </location>
</feature>
<sequence length="214" mass="24471">MTKSATEKTVQVRDPVATQNRILKAAKREFAQKGLGGARIDVVAEKAKSNKRMIYHYFGSKEQLFQKVVEDSYLDIRAAEKKLNLDSLEPKEAVEALVRFTWNYYLKNPEFLTLVNSENLHRAVHLKKSVAIKSAQKSMVTLMEGILQRGVEQGVFRAGVDAEQLVITIAAVNYYYFNNKYTGAILFDRNFMDADSLQQRLDFNVETIMRILQP</sequence>
<organism evidence="4 6">
    <name type="scientific">Raoultella ornithinolytica</name>
    <name type="common">Klebsiella ornithinolytica</name>
    <dbReference type="NCBI Taxonomy" id="54291"/>
    <lineage>
        <taxon>Bacteria</taxon>
        <taxon>Pseudomonadati</taxon>
        <taxon>Pseudomonadota</taxon>
        <taxon>Gammaproteobacteria</taxon>
        <taxon>Enterobacterales</taxon>
        <taxon>Enterobacteriaceae</taxon>
        <taxon>Klebsiella/Raoultella group</taxon>
        <taxon>Raoultella</taxon>
    </lineage>
</organism>
<dbReference type="EMBL" id="CP104450">
    <property type="protein sequence ID" value="UXE39924.1"/>
    <property type="molecule type" value="Genomic_DNA"/>
</dbReference>
<gene>
    <name evidence="4" type="ORF">CFY86_17705</name>
    <name evidence="5" type="ORF">N2J37_09365</name>
</gene>
<dbReference type="Pfam" id="PF17938">
    <property type="entry name" value="TetR_C_29"/>
    <property type="match status" value="1"/>
</dbReference>
<evidence type="ECO:0000313" key="6">
    <source>
        <dbReference type="Proteomes" id="UP000229713"/>
    </source>
</evidence>
<dbReference type="Proteomes" id="UP000229713">
    <property type="component" value="Unassembled WGS sequence"/>
</dbReference>
<evidence type="ECO:0000256" key="1">
    <source>
        <dbReference type="ARBA" id="ARBA00023125"/>
    </source>
</evidence>
<dbReference type="eggNOG" id="COG1309">
    <property type="taxonomic scope" value="Bacteria"/>
</dbReference>
<dbReference type="SUPFAM" id="SSF46689">
    <property type="entry name" value="Homeodomain-like"/>
    <property type="match status" value="1"/>
</dbReference>
<dbReference type="Proteomes" id="UP001064206">
    <property type="component" value="Chromosome"/>
</dbReference>
<reference evidence="4 6" key="1">
    <citation type="submission" date="2017-07" db="EMBL/GenBank/DDBJ databases">
        <title>Raoultella ornithinolytica strain HH3 draft genome.</title>
        <authorList>
            <person name="Duceppe M.-O."/>
            <person name="Huang H."/>
            <person name="Phipps-Todd B."/>
        </authorList>
    </citation>
    <scope>NUCLEOTIDE SEQUENCE [LARGE SCALE GENOMIC DNA]</scope>
    <source>
        <strain evidence="4 6">HH3</strain>
    </source>
</reference>
<dbReference type="RefSeq" id="WP_004864459.1">
    <property type="nucleotide sequence ID" value="NZ_ABDFAB020000013.1"/>
</dbReference>
<protein>
    <submittedName>
        <fullName evidence="4">TetR family transcriptional regulator</fullName>
    </submittedName>
</protein>
<dbReference type="Pfam" id="PF00440">
    <property type="entry name" value="TetR_N"/>
    <property type="match status" value="1"/>
</dbReference>
<dbReference type="InterPro" id="IPR009057">
    <property type="entry name" value="Homeodomain-like_sf"/>
</dbReference>
<proteinExistence type="predicted"/>
<dbReference type="PANTHER" id="PTHR30328">
    <property type="entry name" value="TRANSCRIPTIONAL REPRESSOR"/>
    <property type="match status" value="1"/>
</dbReference>
<dbReference type="PRINTS" id="PR00455">
    <property type="entry name" value="HTHTETR"/>
</dbReference>
<dbReference type="InterPro" id="IPR001647">
    <property type="entry name" value="HTH_TetR"/>
</dbReference>
<dbReference type="SUPFAM" id="SSF48498">
    <property type="entry name" value="Tetracyclin repressor-like, C-terminal domain"/>
    <property type="match status" value="1"/>
</dbReference>
<dbReference type="PANTHER" id="PTHR30328:SF54">
    <property type="entry name" value="HTH-TYPE TRANSCRIPTIONAL REPRESSOR SCO4008"/>
    <property type="match status" value="1"/>
</dbReference>
<feature type="DNA-binding region" description="H-T-H motif" evidence="2">
    <location>
        <begin position="39"/>
        <end position="58"/>
    </location>
</feature>
<keyword evidence="1 2" id="KW-0238">DNA-binding</keyword>
<evidence type="ECO:0000313" key="4">
    <source>
        <dbReference type="EMBL" id="PIK82954.1"/>
    </source>
</evidence>
<dbReference type="PROSITE" id="PS50977">
    <property type="entry name" value="HTH_TETR_2"/>
    <property type="match status" value="1"/>
</dbReference>
<evidence type="ECO:0000256" key="2">
    <source>
        <dbReference type="PROSITE-ProRule" id="PRU00335"/>
    </source>
</evidence>
<name>A0A1Y6GER5_RAOOR</name>
<dbReference type="InterPro" id="IPR050109">
    <property type="entry name" value="HTH-type_TetR-like_transc_reg"/>
</dbReference>
<dbReference type="GeneID" id="93753208"/>
<dbReference type="GO" id="GO:0003677">
    <property type="term" value="F:DNA binding"/>
    <property type="evidence" value="ECO:0007669"/>
    <property type="project" value="UniProtKB-UniRule"/>
</dbReference>
<dbReference type="InterPro" id="IPR041474">
    <property type="entry name" value="NicS_C"/>
</dbReference>
<evidence type="ECO:0000259" key="3">
    <source>
        <dbReference type="PROSITE" id="PS50977"/>
    </source>
</evidence>
<reference evidence="5" key="2">
    <citation type="submission" date="2022-09" db="EMBL/GenBank/DDBJ databases">
        <title>Multidrug resistance Raoultella ornithinolytica Strain MQB_Silv_108.</title>
        <authorList>
            <person name="Quintela-Baluja M."/>
        </authorList>
    </citation>
    <scope>NUCLEOTIDE SEQUENCE</scope>
    <source>
        <strain evidence="5">MQB_Silv_108</strain>
    </source>
</reference>